<dbReference type="InterPro" id="IPR013154">
    <property type="entry name" value="ADH-like_N"/>
</dbReference>
<feature type="domain" description="Enoyl reductase (ER)" evidence="1">
    <location>
        <begin position="14"/>
        <end position="325"/>
    </location>
</feature>
<protein>
    <submittedName>
        <fullName evidence="2">Quinone oxidoreductase 1</fullName>
        <ecNumber evidence="2">1.6.5.5</ecNumber>
    </submittedName>
</protein>
<dbReference type="CDD" id="cd08267">
    <property type="entry name" value="MDR1"/>
    <property type="match status" value="1"/>
</dbReference>
<organism evidence="2 3">
    <name type="scientific">Roseinatronobacter ekhonensis</name>
    <dbReference type="NCBI Taxonomy" id="254356"/>
    <lineage>
        <taxon>Bacteria</taxon>
        <taxon>Pseudomonadati</taxon>
        <taxon>Pseudomonadota</taxon>
        <taxon>Alphaproteobacteria</taxon>
        <taxon>Rhodobacterales</taxon>
        <taxon>Paracoccaceae</taxon>
        <taxon>Roseinatronobacter</taxon>
    </lineage>
</organism>
<dbReference type="PANTHER" id="PTHR11695:SF648">
    <property type="entry name" value="ZINC-BINDING OXIDOREDUCTASE"/>
    <property type="match status" value="1"/>
</dbReference>
<dbReference type="PANTHER" id="PTHR11695">
    <property type="entry name" value="ALCOHOL DEHYDROGENASE RELATED"/>
    <property type="match status" value="1"/>
</dbReference>
<dbReference type="RefSeq" id="WP_121096849.1">
    <property type="nucleotide sequence ID" value="NZ_UIHC01000065.1"/>
</dbReference>
<dbReference type="InterPro" id="IPR036291">
    <property type="entry name" value="NAD(P)-bd_dom_sf"/>
</dbReference>
<dbReference type="AlphaFoldDB" id="A0A3B0N0X0"/>
<sequence length="326" mass="34637">MTATLSAWRINHYGTPEVLDPVTRPIPAPGPTEILIRIRASAVSRADGMMRAGKPRFARLFLGLRRPRQNLSGTGLSGEVIAVGDNVSRFAVGDAVFGEAGLKFGANASHICLDESGVLMKKPDALSHEDAAVMCDGPLTSLNFLREVAELRAGQTVLILGASGSLGSAAVQIAAAMGAEVTGTCSARNADMVAALGAGRVIDYAQQDFTKGAERYDVIYDTLGVSSFAKAKRSLTQHGRYICPVLGLGLLSAMLWTTVASAREARFSATGMLKPEVLRPMLGTLTRMIEDGKLVPVIDRVYPLADLIEAHRHMETGHKRGNVVVV</sequence>
<name>A0A3B0N0X0_9RHOB</name>
<dbReference type="OrthoDB" id="5295340at2"/>
<dbReference type="InterPro" id="IPR020843">
    <property type="entry name" value="ER"/>
</dbReference>
<dbReference type="Gene3D" id="3.90.180.10">
    <property type="entry name" value="Medium-chain alcohol dehydrogenases, catalytic domain"/>
    <property type="match status" value="1"/>
</dbReference>
<evidence type="ECO:0000313" key="3">
    <source>
        <dbReference type="Proteomes" id="UP000272908"/>
    </source>
</evidence>
<accession>A0A3B0N0X0</accession>
<dbReference type="EMBL" id="UIHC01000065">
    <property type="protein sequence ID" value="SUZ33686.1"/>
    <property type="molecule type" value="Genomic_DNA"/>
</dbReference>
<dbReference type="Gene3D" id="3.40.50.720">
    <property type="entry name" value="NAD(P)-binding Rossmann-like Domain"/>
    <property type="match status" value="1"/>
</dbReference>
<reference evidence="3" key="1">
    <citation type="submission" date="2018-08" db="EMBL/GenBank/DDBJ databases">
        <authorList>
            <person name="Rodrigo-Torres L."/>
            <person name="Arahal R. D."/>
            <person name="Lucena T."/>
        </authorList>
    </citation>
    <scope>NUCLEOTIDE SEQUENCE [LARGE SCALE GENOMIC DNA]</scope>
    <source>
        <strain evidence="3">CECT 7235</strain>
    </source>
</reference>
<dbReference type="Pfam" id="PF13602">
    <property type="entry name" value="ADH_zinc_N_2"/>
    <property type="match status" value="1"/>
</dbReference>
<dbReference type="Pfam" id="PF08240">
    <property type="entry name" value="ADH_N"/>
    <property type="match status" value="1"/>
</dbReference>
<dbReference type="GO" id="GO:0003960">
    <property type="term" value="F:quinone reductase (NADPH) activity"/>
    <property type="evidence" value="ECO:0007669"/>
    <property type="project" value="UniProtKB-EC"/>
</dbReference>
<dbReference type="Proteomes" id="UP000272908">
    <property type="component" value="Unassembled WGS sequence"/>
</dbReference>
<keyword evidence="3" id="KW-1185">Reference proteome</keyword>
<dbReference type="InterPro" id="IPR011032">
    <property type="entry name" value="GroES-like_sf"/>
</dbReference>
<dbReference type="SMART" id="SM00829">
    <property type="entry name" value="PKS_ER"/>
    <property type="match status" value="1"/>
</dbReference>
<evidence type="ECO:0000259" key="1">
    <source>
        <dbReference type="SMART" id="SM00829"/>
    </source>
</evidence>
<dbReference type="SUPFAM" id="SSF51735">
    <property type="entry name" value="NAD(P)-binding Rossmann-fold domains"/>
    <property type="match status" value="1"/>
</dbReference>
<keyword evidence="2" id="KW-0560">Oxidoreductase</keyword>
<gene>
    <name evidence="2" type="primary">qorA</name>
    <name evidence="2" type="ORF">ROE7235_03459</name>
</gene>
<dbReference type="EC" id="1.6.5.5" evidence="2"/>
<dbReference type="SUPFAM" id="SSF50129">
    <property type="entry name" value="GroES-like"/>
    <property type="match status" value="1"/>
</dbReference>
<evidence type="ECO:0000313" key="2">
    <source>
        <dbReference type="EMBL" id="SUZ33686.1"/>
    </source>
</evidence>
<proteinExistence type="predicted"/>
<dbReference type="InterPro" id="IPR050700">
    <property type="entry name" value="YIM1/Zinc_Alcohol_DH_Fams"/>
</dbReference>